<dbReference type="RefSeq" id="WP_204028926.1">
    <property type="nucleotide sequence ID" value="NZ_BOOW01000030.1"/>
</dbReference>
<dbReference type="Pfam" id="PF20698">
    <property type="entry name" value="PIN-TPR-GreABC"/>
    <property type="match status" value="1"/>
</dbReference>
<comment type="caution">
    <text evidence="2">The sequence shown here is derived from an EMBL/GenBank/DDBJ whole genome shotgun (WGS) entry which is preliminary data.</text>
</comment>
<protein>
    <recommendedName>
        <fullName evidence="1">PIN domain-containing protein</fullName>
    </recommendedName>
</protein>
<keyword evidence="3" id="KW-1185">Reference proteome</keyword>
<feature type="domain" description="PIN" evidence="1">
    <location>
        <begin position="992"/>
        <end position="1126"/>
    </location>
</feature>
<proteinExistence type="predicted"/>
<evidence type="ECO:0000313" key="2">
    <source>
        <dbReference type="EMBL" id="GII94443.1"/>
    </source>
</evidence>
<name>A0A919V8G9_9ACTN</name>
<organism evidence="2 3">
    <name type="scientific">Sinosporangium siamense</name>
    <dbReference type="NCBI Taxonomy" id="1367973"/>
    <lineage>
        <taxon>Bacteria</taxon>
        <taxon>Bacillati</taxon>
        <taxon>Actinomycetota</taxon>
        <taxon>Actinomycetes</taxon>
        <taxon>Streptosporangiales</taxon>
        <taxon>Streptosporangiaceae</taxon>
        <taxon>Sinosporangium</taxon>
    </lineage>
</organism>
<dbReference type="InterPro" id="IPR011990">
    <property type="entry name" value="TPR-like_helical_dom_sf"/>
</dbReference>
<dbReference type="SUPFAM" id="SSF48452">
    <property type="entry name" value="TPR-like"/>
    <property type="match status" value="1"/>
</dbReference>
<reference evidence="2" key="1">
    <citation type="submission" date="2021-01" db="EMBL/GenBank/DDBJ databases">
        <title>Whole genome shotgun sequence of Sinosporangium siamense NBRC 109515.</title>
        <authorList>
            <person name="Komaki H."/>
            <person name="Tamura T."/>
        </authorList>
    </citation>
    <scope>NUCLEOTIDE SEQUENCE</scope>
    <source>
        <strain evidence="2">NBRC 109515</strain>
    </source>
</reference>
<dbReference type="Proteomes" id="UP000606172">
    <property type="component" value="Unassembled WGS sequence"/>
</dbReference>
<sequence>MEPLPAPSASGVIIAGYMYQWLIAWQGCITALRDRERSESNPVIAVGVEADGAGNLDDVVLYRAAAPHSYAQVKYAVDATSPVNEKYLLARSESGGPSILAKISKAWRTLAADGEVELALVTSRAIDPSDALLSCCDSRTLFLLPKAGQKTARSALGKARARWAAAAELSEEELLELLGVLKFDTGVTPPRLREAVAAQMSALGLPDDNLALEAGGNWVARQVRDGRKRLELAVIDQGVSELWPHEFPVRARGARMRAGTAQPGMDNNDEALQGRLRQLPPACEAQIMAAWQSQPDSTWQLVTDLTAVQARPADVVAGWARHLPPWLDSAAWQIQLAAGELAGAYGAPRLAADLFVRAAEHGAFRRDFCLARAAFIYHELDDTAAACQVLEKLGPPPSPDPYARAAVALLAGDVQAAAEELDRWVPEPADQMVHALARVSVALLLSGQSFTRECLNEMLQIATDVLAAQQSSTFSILRARFLIIRARRGESPNWDNDLREALNLLLKARDDRRVFRGDSTEAVIHACHAAQLMADPHMVITLGTVSDNGATALEASSPIVHEYVAIAALEIGDLSRAREHLATITSESARARLAPLLAEAEHRDPEPLWRRAIEMAEDDEQLARALFGLARCGVLDLPRLEELTVRYPNEVVELRAVAELASGNTGWAIAQLRSRRRSSITAAMNLAQGYGALGRMDDQVQTLTDAADHFGDASLRFSAATVLTRAGRNAEAERVLDRLLSDTPPEWSGRAEALRLAAHVAYDDHRLDRVCDLLGMVLRLEPDDTRTRWTLIRILINRGDLTAAWRHLSKAPHPLDPTSVADARAWIQLHVRRASAKETVTGCVRLLRRFIDDEEFSLFIITNLLALSSRDDPLSEVLNAEVQDATERFFERWPAQRAQRLHSFDPHRIIDDISDLIRPDPQDQLTRKRLVRGLLTGQLPLSLLAASAHRTYAEVLIDRDDIVIAARHPGPVDLMACAETVRRHADKDAVQDTAAALVLQTLPPQLREDVLGVFARVMTTDAVMLDALGASDKLALRKVGTAVWDDRHDRVQVIAVSPAEISRQVSQASALLSAIESLTRIPQPATEAFDRLDAPAIRAWASVADLAQQRQVALWSDDSVLRAHARQVGIATTSTTAILDYLLGAGRITAEAHEQAIRALIKAHIGDMPLNEPRLLELAEDEGWRPTHVALALSRPAAWADALRAVNLFGRLTIQIRSHCPETLPRWLYYAVRGAAISANTPEAATDITALLLTVAIQVGRTPAHAALPLMTAARDGLAYGADPDSPASPDPLPRCACLLRDDFAQELSIAEATRLALSLFAGLADPDRYAVLEALFS</sequence>
<dbReference type="InterPro" id="IPR048987">
    <property type="entry name" value="PIN-TPR-GreABC"/>
</dbReference>
<dbReference type="Gene3D" id="1.25.40.10">
    <property type="entry name" value="Tetratricopeptide repeat domain"/>
    <property type="match status" value="1"/>
</dbReference>
<evidence type="ECO:0000259" key="1">
    <source>
        <dbReference type="Pfam" id="PF20698"/>
    </source>
</evidence>
<dbReference type="EMBL" id="BOOW01000030">
    <property type="protein sequence ID" value="GII94443.1"/>
    <property type="molecule type" value="Genomic_DNA"/>
</dbReference>
<gene>
    <name evidence="2" type="ORF">Ssi02_46740</name>
</gene>
<accession>A0A919V8G9</accession>
<evidence type="ECO:0000313" key="3">
    <source>
        <dbReference type="Proteomes" id="UP000606172"/>
    </source>
</evidence>